<accession>A0A642C5Y7</accession>
<dbReference type="AlphaFoldDB" id="A0A642C5Y7"/>
<protein>
    <submittedName>
        <fullName evidence="2">Uncharacterized protein</fullName>
    </submittedName>
</protein>
<name>A0A642C5Y7_BACOV</name>
<gene>
    <name evidence="2" type="ORF">F3B52_26580</name>
</gene>
<reference evidence="2" key="1">
    <citation type="journal article" date="2019" name="Nat. Med.">
        <title>A library of human gut bacterial isolates paired with longitudinal multiomics data enables mechanistic microbiome research.</title>
        <authorList>
            <person name="Poyet M."/>
            <person name="Groussin M."/>
            <person name="Gibbons S.M."/>
            <person name="Avila-Pacheco J."/>
            <person name="Jiang X."/>
            <person name="Kearney S.M."/>
            <person name="Perrotta A.R."/>
            <person name="Berdy B."/>
            <person name="Zhao S."/>
            <person name="Lieberman T.D."/>
            <person name="Swanson P.K."/>
            <person name="Smith M."/>
            <person name="Roesemann S."/>
            <person name="Alexander J.E."/>
            <person name="Rich S.A."/>
            <person name="Livny J."/>
            <person name="Vlamakis H."/>
            <person name="Clish C."/>
            <person name="Bullock K."/>
            <person name="Deik A."/>
            <person name="Scott J."/>
            <person name="Pierce K.A."/>
            <person name="Xavier R.J."/>
            <person name="Alm E.J."/>
        </authorList>
    </citation>
    <scope>NUCLEOTIDE SEQUENCE</scope>
    <source>
        <strain evidence="2">BIOML-A16</strain>
    </source>
</reference>
<evidence type="ECO:0000313" key="2">
    <source>
        <dbReference type="EMBL" id="KAA4632578.1"/>
    </source>
</evidence>
<feature type="compositionally biased region" description="Basic and acidic residues" evidence="1">
    <location>
        <begin position="17"/>
        <end position="27"/>
    </location>
</feature>
<organism evidence="2">
    <name type="scientific">Bacteroides ovatus</name>
    <dbReference type="NCBI Taxonomy" id="28116"/>
    <lineage>
        <taxon>Bacteria</taxon>
        <taxon>Pseudomonadati</taxon>
        <taxon>Bacteroidota</taxon>
        <taxon>Bacteroidia</taxon>
        <taxon>Bacteroidales</taxon>
        <taxon>Bacteroidaceae</taxon>
        <taxon>Bacteroides</taxon>
    </lineage>
</organism>
<dbReference type="EMBL" id="VWFQ01000073">
    <property type="protein sequence ID" value="KAA4632578.1"/>
    <property type="molecule type" value="Genomic_DNA"/>
</dbReference>
<comment type="caution">
    <text evidence="2">The sequence shown here is derived from an EMBL/GenBank/DDBJ whole genome shotgun (WGS) entry which is preliminary data.</text>
</comment>
<proteinExistence type="predicted"/>
<sequence>MPGFLLLFYRTPSPARNEQRGRGEIEPIPHTLTPTKTAHPVHNRITQQNRTTEHVRNTTKNSSVGERRTARGCTNTPDECSRLIGYMI</sequence>
<evidence type="ECO:0000256" key="1">
    <source>
        <dbReference type="SAM" id="MobiDB-lite"/>
    </source>
</evidence>
<feature type="region of interest" description="Disordered" evidence="1">
    <location>
        <begin position="12"/>
        <end position="74"/>
    </location>
</feature>